<dbReference type="AlphaFoldDB" id="A0ABD3VFK6"/>
<dbReference type="PROSITE" id="PS00028">
    <property type="entry name" value="ZINC_FINGER_C2H2_1"/>
    <property type="match status" value="4"/>
</dbReference>
<evidence type="ECO:0000256" key="8">
    <source>
        <dbReference type="ARBA" id="ARBA00037948"/>
    </source>
</evidence>
<dbReference type="PANTHER" id="PTHR23235">
    <property type="entry name" value="KRUEPPEL-LIKE TRANSCRIPTION FACTOR"/>
    <property type="match status" value="1"/>
</dbReference>
<dbReference type="InterPro" id="IPR013087">
    <property type="entry name" value="Znf_C2H2_type"/>
</dbReference>
<evidence type="ECO:0000313" key="12">
    <source>
        <dbReference type="EMBL" id="KAL3860374.1"/>
    </source>
</evidence>
<dbReference type="InterPro" id="IPR036236">
    <property type="entry name" value="Znf_C2H2_sf"/>
</dbReference>
<evidence type="ECO:0000256" key="6">
    <source>
        <dbReference type="ARBA" id="ARBA00023125"/>
    </source>
</evidence>
<dbReference type="FunFam" id="3.30.160.60:FF:001114">
    <property type="entry name" value="Zinc finger protein SNAI2"/>
    <property type="match status" value="1"/>
</dbReference>
<keyword evidence="2" id="KW-0479">Metal-binding</keyword>
<gene>
    <name evidence="12" type="ORF">ACJMK2_010509</name>
</gene>
<evidence type="ECO:0000256" key="10">
    <source>
        <dbReference type="SAM" id="MobiDB-lite"/>
    </source>
</evidence>
<comment type="caution">
    <text evidence="12">The sequence shown here is derived from an EMBL/GenBank/DDBJ whole genome shotgun (WGS) entry which is preliminary data.</text>
</comment>
<dbReference type="SMART" id="SM00355">
    <property type="entry name" value="ZnF_C2H2"/>
    <property type="match status" value="5"/>
</dbReference>
<dbReference type="PANTHER" id="PTHR23235:SF176">
    <property type="entry name" value="C2H2-TYPE DOMAIN-CONTAINING PROTEIN"/>
    <property type="match status" value="1"/>
</dbReference>
<evidence type="ECO:0000256" key="9">
    <source>
        <dbReference type="PROSITE-ProRule" id="PRU00042"/>
    </source>
</evidence>
<feature type="domain" description="C2H2-type" evidence="11">
    <location>
        <begin position="331"/>
        <end position="358"/>
    </location>
</feature>
<keyword evidence="3" id="KW-0677">Repeat</keyword>
<keyword evidence="7" id="KW-0539">Nucleus</keyword>
<feature type="region of interest" description="Disordered" evidence="10">
    <location>
        <begin position="1"/>
        <end position="63"/>
    </location>
</feature>
<proteinExistence type="inferred from homology"/>
<evidence type="ECO:0000259" key="11">
    <source>
        <dbReference type="PROSITE" id="PS50157"/>
    </source>
</evidence>
<feature type="domain" description="C2H2-type" evidence="11">
    <location>
        <begin position="277"/>
        <end position="300"/>
    </location>
</feature>
<dbReference type="SUPFAM" id="SSF57667">
    <property type="entry name" value="beta-beta-alpha zinc fingers"/>
    <property type="match status" value="3"/>
</dbReference>
<keyword evidence="6" id="KW-0238">DNA-binding</keyword>
<comment type="similarity">
    <text evidence="8">Belongs to the snail C2H2-type zinc-finger protein family.</text>
</comment>
<evidence type="ECO:0000313" key="13">
    <source>
        <dbReference type="Proteomes" id="UP001634394"/>
    </source>
</evidence>
<keyword evidence="4 9" id="KW-0863">Zinc-finger</keyword>
<feature type="domain" description="C2H2-type" evidence="11">
    <location>
        <begin position="246"/>
        <end position="273"/>
    </location>
</feature>
<dbReference type="GO" id="GO:0008270">
    <property type="term" value="F:zinc ion binding"/>
    <property type="evidence" value="ECO:0007669"/>
    <property type="project" value="UniProtKB-KW"/>
</dbReference>
<accession>A0ABD3VFK6</accession>
<dbReference type="GO" id="GO:0003677">
    <property type="term" value="F:DNA binding"/>
    <property type="evidence" value="ECO:0007669"/>
    <property type="project" value="UniProtKB-KW"/>
</dbReference>
<comment type="subcellular location">
    <subcellularLocation>
        <location evidence="1">Nucleus</location>
    </subcellularLocation>
</comment>
<name>A0ABD3VFK6_SINWO</name>
<evidence type="ECO:0000256" key="7">
    <source>
        <dbReference type="ARBA" id="ARBA00023242"/>
    </source>
</evidence>
<sequence>MKSQKFSISEILMDHGNVGREKRTYEGTQAMFSSLPTPPSSPSSDRNRNAGTKSSSSQKKDVLYRRAKDPIGQLLDSLCKTPKHVLHEDSSAFSPIITSSCTMLLTPCTEKHTSQFSNHIMFNSPFITQHLRKEAFSPIAIHQHQQQSLVQIPQPCPFTHASTVCPNVLHEAQLSYNMSTYIEQMNAQRTAGYLQAFEYQGSNFDSPTISNMTDTSTLPLWMNWLKSDDTSGMMSKEPRPNQPPRYRCDFCKKSYSTFGGLSKHKQFHCTNNIKKEFNCKYCDKSYSSLGALKMHIRTHTLPCKCKLCGKAFSRPWLLQGHIRTHTGEKPFRCTHCARAFADRSNLRAHLQTHSEVKKYGCKHCTKTFSRMSLLLKHMDGSCVGLRR</sequence>
<keyword evidence="5" id="KW-0862">Zinc</keyword>
<evidence type="ECO:0000256" key="2">
    <source>
        <dbReference type="ARBA" id="ARBA00022723"/>
    </source>
</evidence>
<dbReference type="GO" id="GO:0005634">
    <property type="term" value="C:nucleus"/>
    <property type="evidence" value="ECO:0007669"/>
    <property type="project" value="UniProtKB-SubCell"/>
</dbReference>
<dbReference type="PROSITE" id="PS50157">
    <property type="entry name" value="ZINC_FINGER_C2H2_2"/>
    <property type="match status" value="5"/>
</dbReference>
<dbReference type="FunFam" id="3.30.160.60:FF:000693">
    <property type="entry name" value="Snail family zinc finger 1a"/>
    <property type="match status" value="1"/>
</dbReference>
<evidence type="ECO:0000256" key="5">
    <source>
        <dbReference type="ARBA" id="ARBA00022833"/>
    </source>
</evidence>
<protein>
    <recommendedName>
        <fullName evidence="11">C2H2-type domain-containing protein</fullName>
    </recommendedName>
</protein>
<feature type="domain" description="C2H2-type" evidence="11">
    <location>
        <begin position="359"/>
        <end position="387"/>
    </location>
</feature>
<dbReference type="FunFam" id="3.30.160.60:FF:000207">
    <property type="entry name" value="zinc finger protein SNAI2"/>
    <property type="match status" value="1"/>
</dbReference>
<keyword evidence="13" id="KW-1185">Reference proteome</keyword>
<feature type="domain" description="C2H2-type" evidence="11">
    <location>
        <begin position="303"/>
        <end position="330"/>
    </location>
</feature>
<dbReference type="Pfam" id="PF00096">
    <property type="entry name" value="zf-C2H2"/>
    <property type="match status" value="4"/>
</dbReference>
<dbReference type="Pfam" id="PF13912">
    <property type="entry name" value="zf-C2H2_6"/>
    <property type="match status" value="1"/>
</dbReference>
<dbReference type="FunFam" id="3.30.160.60:FF:000043">
    <property type="entry name" value="Scratch family zinc finger 2"/>
    <property type="match status" value="1"/>
</dbReference>
<evidence type="ECO:0000256" key="4">
    <source>
        <dbReference type="ARBA" id="ARBA00022771"/>
    </source>
</evidence>
<dbReference type="Proteomes" id="UP001634394">
    <property type="component" value="Unassembled WGS sequence"/>
</dbReference>
<dbReference type="EMBL" id="JBJQND010000012">
    <property type="protein sequence ID" value="KAL3860374.1"/>
    <property type="molecule type" value="Genomic_DNA"/>
</dbReference>
<reference evidence="12 13" key="1">
    <citation type="submission" date="2024-11" db="EMBL/GenBank/DDBJ databases">
        <title>Chromosome-level genome assembly of the freshwater bivalve Anodonta woodiana.</title>
        <authorList>
            <person name="Chen X."/>
        </authorList>
    </citation>
    <scope>NUCLEOTIDE SEQUENCE [LARGE SCALE GENOMIC DNA]</scope>
    <source>
        <strain evidence="12">MN2024</strain>
        <tissue evidence="12">Gills</tissue>
    </source>
</reference>
<evidence type="ECO:0000256" key="1">
    <source>
        <dbReference type="ARBA" id="ARBA00004123"/>
    </source>
</evidence>
<dbReference type="Gene3D" id="3.30.160.60">
    <property type="entry name" value="Classic Zinc Finger"/>
    <property type="match status" value="4"/>
</dbReference>
<evidence type="ECO:0000256" key="3">
    <source>
        <dbReference type="ARBA" id="ARBA00022737"/>
    </source>
</evidence>
<organism evidence="12 13">
    <name type="scientific">Sinanodonta woodiana</name>
    <name type="common">Chinese pond mussel</name>
    <name type="synonym">Anodonta woodiana</name>
    <dbReference type="NCBI Taxonomy" id="1069815"/>
    <lineage>
        <taxon>Eukaryota</taxon>
        <taxon>Metazoa</taxon>
        <taxon>Spiralia</taxon>
        <taxon>Lophotrochozoa</taxon>
        <taxon>Mollusca</taxon>
        <taxon>Bivalvia</taxon>
        <taxon>Autobranchia</taxon>
        <taxon>Heteroconchia</taxon>
        <taxon>Palaeoheterodonta</taxon>
        <taxon>Unionida</taxon>
        <taxon>Unionoidea</taxon>
        <taxon>Unionidae</taxon>
        <taxon>Unioninae</taxon>
        <taxon>Sinanodonta</taxon>
    </lineage>
</organism>